<organism evidence="1 2">
    <name type="scientific">Cannabis sativa</name>
    <name type="common">Hemp</name>
    <name type="synonym">Marijuana</name>
    <dbReference type="NCBI Taxonomy" id="3483"/>
    <lineage>
        <taxon>Eukaryota</taxon>
        <taxon>Viridiplantae</taxon>
        <taxon>Streptophyta</taxon>
        <taxon>Embryophyta</taxon>
        <taxon>Tracheophyta</taxon>
        <taxon>Spermatophyta</taxon>
        <taxon>Magnoliopsida</taxon>
        <taxon>eudicotyledons</taxon>
        <taxon>Gunneridae</taxon>
        <taxon>Pentapetalae</taxon>
        <taxon>rosids</taxon>
        <taxon>fabids</taxon>
        <taxon>Rosales</taxon>
        <taxon>Cannabaceae</taxon>
        <taxon>Cannabis</taxon>
    </lineage>
</organism>
<proteinExistence type="predicted"/>
<dbReference type="Gramene" id="evm.model.04.1833">
    <property type="protein sequence ID" value="cds.evm.model.04.1833"/>
    <property type="gene ID" value="evm.TU.04.1833"/>
</dbReference>
<sequence>MVYINSVALVMPTYSMSTFKLPLLSCRELDVVVRRFWWNGSTEPKKFWAAIPWNALCQPKQMGGLGYRHFEDINHALLSKLAWQLASKVDRPWCNVFKGKYFPRDSFWSIQEKNTESFIWRGILSARNTITVRACTIIAFGEDVDVWWQPWIP</sequence>
<dbReference type="PANTHER" id="PTHR33116">
    <property type="entry name" value="REVERSE TRANSCRIPTASE ZINC-BINDING DOMAIN-CONTAINING PROTEIN-RELATED-RELATED"/>
    <property type="match status" value="1"/>
</dbReference>
<dbReference type="Proteomes" id="UP000596661">
    <property type="component" value="Chromosome 4"/>
</dbReference>
<dbReference type="EMBL" id="UZAU01000400">
    <property type="status" value="NOT_ANNOTATED_CDS"/>
    <property type="molecule type" value="Genomic_DNA"/>
</dbReference>
<name>A0A803PER9_CANSA</name>
<dbReference type="OMA" id="FRSRFFW"/>
<accession>A0A803PER9</accession>
<reference evidence="1" key="1">
    <citation type="submission" date="2018-11" db="EMBL/GenBank/DDBJ databases">
        <authorList>
            <person name="Grassa J C."/>
        </authorList>
    </citation>
    <scope>NUCLEOTIDE SEQUENCE [LARGE SCALE GENOMIC DNA]</scope>
</reference>
<evidence type="ECO:0000313" key="2">
    <source>
        <dbReference type="Proteomes" id="UP000596661"/>
    </source>
</evidence>
<dbReference type="AlphaFoldDB" id="A0A803PER9"/>
<evidence type="ECO:0000313" key="1">
    <source>
        <dbReference type="EnsemblPlants" id="cds.evm.model.04.1833"/>
    </source>
</evidence>
<dbReference type="PANTHER" id="PTHR33116:SF86">
    <property type="entry name" value="REVERSE TRANSCRIPTASE DOMAIN-CONTAINING PROTEIN"/>
    <property type="match status" value="1"/>
</dbReference>
<keyword evidence="2" id="KW-1185">Reference proteome</keyword>
<protein>
    <submittedName>
        <fullName evidence="1">Uncharacterized protein</fullName>
    </submittedName>
</protein>
<dbReference type="EnsemblPlants" id="evm.model.04.1833">
    <property type="protein sequence ID" value="cds.evm.model.04.1833"/>
    <property type="gene ID" value="evm.TU.04.1833"/>
</dbReference>
<reference evidence="1" key="2">
    <citation type="submission" date="2021-03" db="UniProtKB">
        <authorList>
            <consortium name="EnsemblPlants"/>
        </authorList>
    </citation>
    <scope>IDENTIFICATION</scope>
</reference>